<evidence type="ECO:0000256" key="1">
    <source>
        <dbReference type="SAM" id="SignalP"/>
    </source>
</evidence>
<evidence type="ECO:0008006" key="4">
    <source>
        <dbReference type="Google" id="ProtNLM"/>
    </source>
</evidence>
<dbReference type="Proteomes" id="UP001357452">
    <property type="component" value="Unassembled WGS sequence"/>
</dbReference>
<organism evidence="2 3">
    <name type="scientific">Niabella digestorum</name>
    <dbReference type="NCBI Taxonomy" id="3117701"/>
    <lineage>
        <taxon>Bacteria</taxon>
        <taxon>Pseudomonadati</taxon>
        <taxon>Bacteroidota</taxon>
        <taxon>Chitinophagia</taxon>
        <taxon>Chitinophagales</taxon>
        <taxon>Chitinophagaceae</taxon>
        <taxon>Niabella</taxon>
    </lineage>
</organism>
<reference evidence="2 3" key="1">
    <citation type="submission" date="2024-01" db="EMBL/GenBank/DDBJ databases">
        <title>Niabella digestum sp. nov., isolated from waste digestion system.</title>
        <authorList>
            <person name="Zhang L."/>
        </authorList>
    </citation>
    <scope>NUCLEOTIDE SEQUENCE [LARGE SCALE GENOMIC DNA]</scope>
    <source>
        <strain evidence="2 3">A18</strain>
    </source>
</reference>
<sequence length="795" mass="89309">MKQRIVQKPCFFVFAWILLCNFSLRAQDIVSKIENYAAAYSAERAYLHYDKSSYFPGETIWFKAYVLNELAPATESKNFYVDWIDDKGQVLHHTVAPLVNGLTNGQFDIPEDYKGKFIAVRAYTRWMLNFDSSFLYKKTINIIQKDVTKTPQQIVVKPVLEFFPEGGDIIAGVLNKVAFKARDQWGRPVKIKGVVTGADGKTIDSLRIIHDGMGFVMLTPPAGASFTAKWKDEQNNTYTTPLPAVKTTGANIQVAVSEGRRSFKVNLSSDLASRMDSVYIVGTMFQHVVFNIAKSTQSEIVGVVPIENLPYGVLTITVFDKNWNALTERITYIDNHAPYIFKPEMEVQRWGLSYRARDEIKITVPENIASSLSVSVTDLNIDADTTENILSTLMLTSELKGKVYNPAYYFKDPSLVKQQHLDLVMLTNGWRRINWQQVTKGELPNIVYPRDTSYMTLSGIVQGFVPGSLGDGAMAMMIVKQKDKENQMYLVPINRNGTFDDPSVVLFDTAQIYYQFQDKSLEGATIQFFPNKLRVPPVGKNYADEIFPDTTGLARHLMLALEHSENVQKTKYKELEAVTVKARTKSSVELLDEKYATGLFSGGDAIQFDVLNDPFGKVGDIFTYLQGKVAGLQISGQGSNASLSWRGGAPQLYLDEVPTDVQMLSSININDVAYIKAFRPPFMGGFNGGNGAIAIYTRRGDEARSESQGIPNSKVFGYTQIREFYSPRYLRPEEDPGAERDVRTTLYWNPNVTVNPNTKQIVLSFYNNDVTDAFRVVIEGMTVDGKLAHLEEIME</sequence>
<proteinExistence type="predicted"/>
<gene>
    <name evidence="2" type="ORF">V2H41_12435</name>
</gene>
<feature type="chain" id="PRO_5047299321" description="TonB-dependent receptor plug domain-containing protein" evidence="1">
    <location>
        <begin position="27"/>
        <end position="795"/>
    </location>
</feature>
<dbReference type="RefSeq" id="WP_330975481.1">
    <property type="nucleotide sequence ID" value="NZ_JAZGLY010000008.1"/>
</dbReference>
<dbReference type="Gene3D" id="2.60.40.1930">
    <property type="match status" value="1"/>
</dbReference>
<evidence type="ECO:0000313" key="2">
    <source>
        <dbReference type="EMBL" id="MEE6188079.1"/>
    </source>
</evidence>
<feature type="signal peptide" evidence="1">
    <location>
        <begin position="1"/>
        <end position="26"/>
    </location>
</feature>
<dbReference type="EMBL" id="JAZGLY010000008">
    <property type="protein sequence ID" value="MEE6188079.1"/>
    <property type="molecule type" value="Genomic_DNA"/>
</dbReference>
<keyword evidence="3" id="KW-1185">Reference proteome</keyword>
<accession>A0ABU7RJ88</accession>
<dbReference type="SUPFAM" id="SSF56935">
    <property type="entry name" value="Porins"/>
    <property type="match status" value="1"/>
</dbReference>
<evidence type="ECO:0000313" key="3">
    <source>
        <dbReference type="Proteomes" id="UP001357452"/>
    </source>
</evidence>
<name>A0ABU7RJ88_9BACT</name>
<protein>
    <recommendedName>
        <fullName evidence="4">TonB-dependent receptor plug domain-containing protein</fullName>
    </recommendedName>
</protein>
<comment type="caution">
    <text evidence="2">The sequence shown here is derived from an EMBL/GenBank/DDBJ whole genome shotgun (WGS) entry which is preliminary data.</text>
</comment>
<keyword evidence="1" id="KW-0732">Signal</keyword>